<accession>A0ABS7D628</accession>
<dbReference type="Proteomes" id="UP000812277">
    <property type="component" value="Unassembled WGS sequence"/>
</dbReference>
<evidence type="ECO:0000313" key="1">
    <source>
        <dbReference type="EMBL" id="MBW7475360.1"/>
    </source>
</evidence>
<evidence type="ECO:0000313" key="2">
    <source>
        <dbReference type="Proteomes" id="UP000812277"/>
    </source>
</evidence>
<gene>
    <name evidence="1" type="ORF">K0T92_11425</name>
</gene>
<protein>
    <submittedName>
        <fullName evidence="1">Uncharacterized protein</fullName>
    </submittedName>
</protein>
<dbReference type="EMBL" id="JAHZIJ010000006">
    <property type="protein sequence ID" value="MBW7475360.1"/>
    <property type="molecule type" value="Genomic_DNA"/>
</dbReference>
<organism evidence="1 2">
    <name type="scientific">Paenibacillus oenotherae</name>
    <dbReference type="NCBI Taxonomy" id="1435645"/>
    <lineage>
        <taxon>Bacteria</taxon>
        <taxon>Bacillati</taxon>
        <taxon>Bacillota</taxon>
        <taxon>Bacilli</taxon>
        <taxon>Bacillales</taxon>
        <taxon>Paenibacillaceae</taxon>
        <taxon>Paenibacillus</taxon>
    </lineage>
</organism>
<keyword evidence="2" id="KW-1185">Reference proteome</keyword>
<name>A0ABS7D628_9BACL</name>
<sequence>MFIRFMKKEQERAEQGGMILEKRQRSPLFPEFHHHQPQFENSGSNSDRKNIPLCSSLLVLAIV</sequence>
<comment type="caution">
    <text evidence="1">The sequence shown here is derived from an EMBL/GenBank/DDBJ whole genome shotgun (WGS) entry which is preliminary data.</text>
</comment>
<proteinExistence type="predicted"/>
<reference evidence="1 2" key="1">
    <citation type="submission" date="2021-07" db="EMBL/GenBank/DDBJ databases">
        <title>Paenibacillus radiodurans sp. nov., isolated from the southeastern edge of Tengger Desert.</title>
        <authorList>
            <person name="Zhang G."/>
        </authorList>
    </citation>
    <scope>NUCLEOTIDE SEQUENCE [LARGE SCALE GENOMIC DNA]</scope>
    <source>
        <strain evidence="1 2">DT7-4</strain>
    </source>
</reference>
<dbReference type="RefSeq" id="WP_219872596.1">
    <property type="nucleotide sequence ID" value="NZ_JAHZIJ010000006.1"/>
</dbReference>